<dbReference type="GO" id="GO:0009295">
    <property type="term" value="C:nucleoid"/>
    <property type="evidence" value="ECO:0007669"/>
    <property type="project" value="UniProtKB-SubCell"/>
</dbReference>
<dbReference type="Pfam" id="PF04245">
    <property type="entry name" value="NA37"/>
    <property type="match status" value="2"/>
</dbReference>
<dbReference type="RefSeq" id="WP_124376957.1">
    <property type="nucleotide sequence ID" value="NZ_CP027754.1"/>
</dbReference>
<dbReference type="PANTHER" id="PTHR38772:SF1">
    <property type="entry name" value="NUCLEOID-ASSOCIATED PROTEIN YEJK"/>
    <property type="match status" value="1"/>
</dbReference>
<organism evidence="4 5">
    <name type="scientific">Pseudomonas synxantha</name>
    <dbReference type="NCBI Taxonomy" id="47883"/>
    <lineage>
        <taxon>Bacteria</taxon>
        <taxon>Pseudomonadati</taxon>
        <taxon>Pseudomonadota</taxon>
        <taxon>Gammaproteobacteria</taxon>
        <taxon>Pseudomonadales</taxon>
        <taxon>Pseudomonadaceae</taxon>
        <taxon>Pseudomonas</taxon>
    </lineage>
</organism>
<evidence type="ECO:0008006" key="6">
    <source>
        <dbReference type="Google" id="ProtNLM"/>
    </source>
</evidence>
<evidence type="ECO:0000256" key="3">
    <source>
        <dbReference type="ARBA" id="ARBA00022490"/>
    </source>
</evidence>
<dbReference type="InterPro" id="IPR007358">
    <property type="entry name" value="Nucleoid_associated_NdpA"/>
</dbReference>
<gene>
    <name evidence="4" type="ORF">C4K03_1863</name>
</gene>
<dbReference type="Proteomes" id="UP000268696">
    <property type="component" value="Chromosome"/>
</dbReference>
<comment type="subcellular location">
    <subcellularLocation>
        <location evidence="1">Cytoplasm</location>
        <location evidence="1">Nucleoid</location>
    </subcellularLocation>
</comment>
<evidence type="ECO:0000256" key="1">
    <source>
        <dbReference type="ARBA" id="ARBA00004453"/>
    </source>
</evidence>
<reference evidence="4 5" key="1">
    <citation type="submission" date="2018-03" db="EMBL/GenBank/DDBJ databases">
        <title>Diversity of phytobeneficial traits revealed by whole-genome analysis of worldwide-isolated phenazine-producing Pseudomonas spp.</title>
        <authorList>
            <person name="Biessy A."/>
            <person name="Novinscak A."/>
            <person name="Blom J."/>
            <person name="Leger G."/>
            <person name="Thomashow L.S."/>
            <person name="Cazorla F.M."/>
            <person name="Josic D."/>
            <person name="Filion M."/>
        </authorList>
    </citation>
    <scope>NUCLEOTIDE SEQUENCE [LARGE SCALE GENOMIC DNA]</scope>
    <source>
        <strain evidence="4 5">30B</strain>
    </source>
</reference>
<comment type="similarity">
    <text evidence="2">Belongs to the YejK family.</text>
</comment>
<proteinExistence type="inferred from homology"/>
<keyword evidence="3" id="KW-0963">Cytoplasm</keyword>
<dbReference type="EMBL" id="CP027754">
    <property type="protein sequence ID" value="AZE54032.1"/>
    <property type="molecule type" value="Genomic_DNA"/>
</dbReference>
<name>A0A3G7U5V0_9PSED</name>
<evidence type="ECO:0000313" key="4">
    <source>
        <dbReference type="EMBL" id="AZE54032.1"/>
    </source>
</evidence>
<accession>A0A3G7U5V0</accession>
<evidence type="ECO:0000256" key="2">
    <source>
        <dbReference type="ARBA" id="ARBA00009035"/>
    </source>
</evidence>
<protein>
    <recommendedName>
        <fullName evidence="6">Nucleoid-associated protein</fullName>
    </recommendedName>
</protein>
<evidence type="ECO:0000313" key="5">
    <source>
        <dbReference type="Proteomes" id="UP000268696"/>
    </source>
</evidence>
<sequence length="383" mass="42437">MAFELKYAVIHSFDKEKHATNVDPAKIVKKPLFDVAKPSVVKLVSSIHGVLGKTGNNVVWGQFSEVGRQGAFPPEVASYIVDSNADKFEHLTHTALDELIGKSLAEALSTGGYILFSHYLNDNVPFLLVTSIKQRDGLKLNADYIPEETTDIDMSKIQQAARINLSRLSEFLNPVAEVADLDEEQLAEIEMEKEKTYLCFISKGKGSEASGYFVEALGCEKGVASARATRNAMDMVELFFKSREPIKHLKVLARENVVRYLQQKIEDGHHATLEGIHAAATSCIQPEQADLTAYVVELKDFLNDEVNQVPEEFAVNQVALNQRIRIKGDSGRHWALQFEKGSLGRTPNSKVCYNGEARQIVLSDPSEKMCRAIEAALAADEVK</sequence>
<dbReference type="PANTHER" id="PTHR38772">
    <property type="match status" value="1"/>
</dbReference>
<dbReference type="AlphaFoldDB" id="A0A3G7U5V0"/>